<accession>A0ABQ3IYP7</accession>
<dbReference type="Proteomes" id="UP000626370">
    <property type="component" value="Unassembled WGS sequence"/>
</dbReference>
<keyword evidence="1" id="KW-0732">Signal</keyword>
<protein>
    <recommendedName>
        <fullName evidence="4">Lipoprotein</fullName>
    </recommendedName>
</protein>
<dbReference type="Gene3D" id="2.60.40.3010">
    <property type="match status" value="1"/>
</dbReference>
<feature type="signal peptide" evidence="1">
    <location>
        <begin position="1"/>
        <end position="19"/>
    </location>
</feature>
<sequence>MKNSYLSLLFVTIFLIACGGGSSTSQTSNQSTGETPVQTTASIIVMEETIKLDQSADLVLFSPNEPLSNISWSQTSGESITLLAKNSKVVSFSTLIAGDYSFNVTFEDSNGNHHSLDQTITVTNELSPMSLRLSHAVVEQNAVSLRTYFNEDINTDTIKWKQVSGPSVTFTEDDTDGKFAVFFDAPTVTKDTLLEFEVSLTDNGETFTDKLAVLVENSDIEVLTTNDAYFQNNRVATVFPYNPNSPVADVLADCVYSNKLKINSNACNFSTSPLIAHVTKTPTVDDIMDHVLVSHQWMGDRFKAFLETFDNEHNDFKNLLRATTAIVISYDIRPSFYQSYTGAIYLDPDDLWLTPEERDTINQAPDYRASFGSDLQFEMPWRYVKDNNYASFFPNIRYRLSRDIEDTLYSFASLLYHELAHANDYFPSTLWDNVNRTNKIESIAYNRIVQNAIQSDYLQTVLPLNGDEMWDLARVRFHNDPPANATQKSYRPEDIANFFKDEGAPQFYSYSSTREDYAILFDGFMMKTRYNVQRDVMVTDQNLENIAWGQRGREGEENIMPRIELVVERVLPEFNDLISALAELPEPITIPSGSNFWDTLALNSPAKNTIAKQLLKQSEQQDPRYSPVIGRPFNTQHLTRMELKIEGNNNEE</sequence>
<dbReference type="InterPro" id="IPR013783">
    <property type="entry name" value="Ig-like_fold"/>
</dbReference>
<gene>
    <name evidence="2" type="ORF">GCM10011501_29290</name>
</gene>
<organism evidence="2 3">
    <name type="scientific">Thalassotalea profundi</name>
    <dbReference type="NCBI Taxonomy" id="2036687"/>
    <lineage>
        <taxon>Bacteria</taxon>
        <taxon>Pseudomonadati</taxon>
        <taxon>Pseudomonadota</taxon>
        <taxon>Gammaproteobacteria</taxon>
        <taxon>Alteromonadales</taxon>
        <taxon>Colwelliaceae</taxon>
        <taxon>Thalassotalea</taxon>
    </lineage>
</organism>
<name>A0ABQ3IYP7_9GAMM</name>
<reference evidence="3" key="1">
    <citation type="journal article" date="2019" name="Int. J. Syst. Evol. Microbiol.">
        <title>The Global Catalogue of Microorganisms (GCM) 10K type strain sequencing project: providing services to taxonomists for standard genome sequencing and annotation.</title>
        <authorList>
            <consortium name="The Broad Institute Genomics Platform"/>
            <consortium name="The Broad Institute Genome Sequencing Center for Infectious Disease"/>
            <person name="Wu L."/>
            <person name="Ma J."/>
        </authorList>
    </citation>
    <scope>NUCLEOTIDE SEQUENCE [LARGE SCALE GENOMIC DNA]</scope>
    <source>
        <strain evidence="3">CGMCC 1.15922</strain>
    </source>
</reference>
<evidence type="ECO:0000313" key="2">
    <source>
        <dbReference type="EMBL" id="GHE97930.1"/>
    </source>
</evidence>
<evidence type="ECO:0000313" key="3">
    <source>
        <dbReference type="Proteomes" id="UP000626370"/>
    </source>
</evidence>
<dbReference type="RefSeq" id="WP_189379002.1">
    <property type="nucleotide sequence ID" value="NZ_BNAH01000013.1"/>
</dbReference>
<keyword evidence="3" id="KW-1185">Reference proteome</keyword>
<evidence type="ECO:0008006" key="4">
    <source>
        <dbReference type="Google" id="ProtNLM"/>
    </source>
</evidence>
<proteinExistence type="predicted"/>
<comment type="caution">
    <text evidence="2">The sequence shown here is derived from an EMBL/GenBank/DDBJ whole genome shotgun (WGS) entry which is preliminary data.</text>
</comment>
<dbReference type="PROSITE" id="PS51257">
    <property type="entry name" value="PROKAR_LIPOPROTEIN"/>
    <property type="match status" value="1"/>
</dbReference>
<feature type="chain" id="PRO_5045396657" description="Lipoprotein" evidence="1">
    <location>
        <begin position="20"/>
        <end position="652"/>
    </location>
</feature>
<evidence type="ECO:0000256" key="1">
    <source>
        <dbReference type="SAM" id="SignalP"/>
    </source>
</evidence>
<dbReference type="Gene3D" id="2.60.40.10">
    <property type="entry name" value="Immunoglobulins"/>
    <property type="match status" value="1"/>
</dbReference>
<dbReference type="EMBL" id="BNAH01000013">
    <property type="protein sequence ID" value="GHE97930.1"/>
    <property type="molecule type" value="Genomic_DNA"/>
</dbReference>
<dbReference type="Pfam" id="PF22352">
    <property type="entry name" value="K319L-like_PKD"/>
    <property type="match status" value="1"/>
</dbReference>